<name>A0AAV6YAB8_9LAMI</name>
<evidence type="ECO:0000313" key="3">
    <source>
        <dbReference type="Proteomes" id="UP000826271"/>
    </source>
</evidence>
<dbReference type="Proteomes" id="UP000826271">
    <property type="component" value="Unassembled WGS sequence"/>
</dbReference>
<dbReference type="InterPro" id="IPR040267">
    <property type="entry name" value="EID1-like"/>
</dbReference>
<feature type="region of interest" description="Disordered" evidence="1">
    <location>
        <begin position="243"/>
        <end position="276"/>
    </location>
</feature>
<proteinExistence type="predicted"/>
<organism evidence="2 3">
    <name type="scientific">Buddleja alternifolia</name>
    <dbReference type="NCBI Taxonomy" id="168488"/>
    <lineage>
        <taxon>Eukaryota</taxon>
        <taxon>Viridiplantae</taxon>
        <taxon>Streptophyta</taxon>
        <taxon>Embryophyta</taxon>
        <taxon>Tracheophyta</taxon>
        <taxon>Spermatophyta</taxon>
        <taxon>Magnoliopsida</taxon>
        <taxon>eudicotyledons</taxon>
        <taxon>Gunneridae</taxon>
        <taxon>Pentapetalae</taxon>
        <taxon>asterids</taxon>
        <taxon>lamiids</taxon>
        <taxon>Lamiales</taxon>
        <taxon>Scrophulariaceae</taxon>
        <taxon>Buddlejeae</taxon>
        <taxon>Buddleja</taxon>
    </lineage>
</organism>
<evidence type="ECO:0008006" key="4">
    <source>
        <dbReference type="Google" id="ProtNLM"/>
    </source>
</evidence>
<dbReference type="PANTHER" id="PTHR31348">
    <property type="entry name" value="EID1-LIKE F-BOX PROTEIN 2-RELATED"/>
    <property type="match status" value="1"/>
</dbReference>
<accession>A0AAV6YAB8</accession>
<protein>
    <recommendedName>
        <fullName evidence="4">EID1-like F-box protein 3</fullName>
    </recommendedName>
</protein>
<evidence type="ECO:0000313" key="2">
    <source>
        <dbReference type="EMBL" id="KAG8389377.1"/>
    </source>
</evidence>
<dbReference type="AlphaFoldDB" id="A0AAV6YAB8"/>
<keyword evidence="3" id="KW-1185">Reference proteome</keyword>
<sequence>MSETPSQKPKLTESPNSAGIQNERVLLLVFESLKWDIHVLCQTASVNRRLRALAKRLLWRELCVYRAPNMISALTQGSSSGRLIGGWLPLSKLLFFCGGCESTRHFELSRPLPGHFVNSTRFSKTSGRSFLTKYCRGDVLYVSDPCEHSVGDEQNDVGIYRGVFRAFMKSRTRECLIRRQVEFEAALRCPYCGARVWSMTAARLIPRKTAARRLGSNDDGVEYFVCLNGHLHGTCWLVHLSSDDEDDEDGDDEENGGGGENNGGDDTDGGSGSNQY</sequence>
<comment type="caution">
    <text evidence="2">The sequence shown here is derived from an EMBL/GenBank/DDBJ whole genome shotgun (WGS) entry which is preliminary data.</text>
</comment>
<feature type="compositionally biased region" description="Acidic residues" evidence="1">
    <location>
        <begin position="243"/>
        <end position="255"/>
    </location>
</feature>
<evidence type="ECO:0000256" key="1">
    <source>
        <dbReference type="SAM" id="MobiDB-lite"/>
    </source>
</evidence>
<gene>
    <name evidence="2" type="ORF">BUALT_Bualt02G0222900</name>
</gene>
<reference evidence="2" key="1">
    <citation type="submission" date="2019-10" db="EMBL/GenBank/DDBJ databases">
        <authorList>
            <person name="Zhang R."/>
            <person name="Pan Y."/>
            <person name="Wang J."/>
            <person name="Ma R."/>
            <person name="Yu S."/>
        </authorList>
    </citation>
    <scope>NUCLEOTIDE SEQUENCE</scope>
    <source>
        <strain evidence="2">LA-IB0</strain>
        <tissue evidence="2">Leaf</tissue>
    </source>
</reference>
<dbReference type="EMBL" id="WHWC01000002">
    <property type="protein sequence ID" value="KAG8389377.1"/>
    <property type="molecule type" value="Genomic_DNA"/>
</dbReference>
<dbReference type="PANTHER" id="PTHR31348:SF3">
    <property type="entry name" value="EID1-LIKE F-BOX PROTEIN 3"/>
    <property type="match status" value="1"/>
</dbReference>